<feature type="transmembrane region" description="Helical" evidence="2">
    <location>
        <begin position="277"/>
        <end position="301"/>
    </location>
</feature>
<evidence type="ECO:0000256" key="2">
    <source>
        <dbReference type="SAM" id="Phobius"/>
    </source>
</evidence>
<sequence length="367" mass="41405">MSYLCYFMLFFLPLNEVLATGPVNWTTSSSHCVAKYDSRLIPRSYIDDRNLTGDIIKELGVGVSAWIDGKTQHIGCFQETCLTIKMLHQKENRKLPYVCVRPMGINTHMTEVLYQESRDLCNVTSFELDKYAYALRSSLADRPLRSSLSTFWLPHAKLNLDSRCSFITTGQKSLETLTGDCSVQQLGICINNTYVSDFQLTVMLKVNRPTAPTVSALSSKVNDQGTSVRNEEEVSTLDGGLTLNGHWGELQQSAGNDTDYLPTDSSNERNLLEIQEYISFGVAGFSLVLVLVTMCISILLWKRVSSKLNTLTKYVYEVRKPRKKTRGNRSVAYERLPVFSPELSTRVKVPSMPDENPYSRINQNNTD</sequence>
<dbReference type="Proteomes" id="UP000005408">
    <property type="component" value="Unassembled WGS sequence"/>
</dbReference>
<feature type="signal peptide" evidence="3">
    <location>
        <begin position="1"/>
        <end position="19"/>
    </location>
</feature>
<evidence type="ECO:0000256" key="1">
    <source>
        <dbReference type="SAM" id="MobiDB-lite"/>
    </source>
</evidence>
<feature type="chain" id="PRO_5042431355" evidence="3">
    <location>
        <begin position="20"/>
        <end position="367"/>
    </location>
</feature>
<organism evidence="4 5">
    <name type="scientific">Magallana gigas</name>
    <name type="common">Pacific oyster</name>
    <name type="synonym">Crassostrea gigas</name>
    <dbReference type="NCBI Taxonomy" id="29159"/>
    <lineage>
        <taxon>Eukaryota</taxon>
        <taxon>Metazoa</taxon>
        <taxon>Spiralia</taxon>
        <taxon>Lophotrochozoa</taxon>
        <taxon>Mollusca</taxon>
        <taxon>Bivalvia</taxon>
        <taxon>Autobranchia</taxon>
        <taxon>Pteriomorphia</taxon>
        <taxon>Ostreida</taxon>
        <taxon>Ostreoidea</taxon>
        <taxon>Ostreidae</taxon>
        <taxon>Magallana</taxon>
    </lineage>
</organism>
<dbReference type="EnsemblMetazoa" id="G24339.1">
    <property type="protein sequence ID" value="G24339.1:cds"/>
    <property type="gene ID" value="G24339"/>
</dbReference>
<dbReference type="AlphaFoldDB" id="A0A8W8KNA4"/>
<evidence type="ECO:0000313" key="5">
    <source>
        <dbReference type="Proteomes" id="UP000005408"/>
    </source>
</evidence>
<reference evidence="4" key="1">
    <citation type="submission" date="2022-08" db="UniProtKB">
        <authorList>
            <consortium name="EnsemblMetazoa"/>
        </authorList>
    </citation>
    <scope>IDENTIFICATION</scope>
    <source>
        <strain evidence="4">05x7-T-G4-1.051#20</strain>
    </source>
</reference>
<evidence type="ECO:0000313" key="4">
    <source>
        <dbReference type="EnsemblMetazoa" id="G24339.2:cds"/>
    </source>
</evidence>
<feature type="region of interest" description="Disordered" evidence="1">
    <location>
        <begin position="347"/>
        <end position="367"/>
    </location>
</feature>
<protein>
    <submittedName>
        <fullName evidence="4">Uncharacterized protein</fullName>
    </submittedName>
</protein>
<evidence type="ECO:0000256" key="3">
    <source>
        <dbReference type="SAM" id="SignalP"/>
    </source>
</evidence>
<name>A0A8W8KNA4_MAGGI</name>
<accession>A0A8W8KNA4</accession>
<keyword evidence="2" id="KW-0812">Transmembrane</keyword>
<dbReference type="EnsemblMetazoa" id="G24339.2">
    <property type="protein sequence ID" value="G24339.2:cds"/>
    <property type="gene ID" value="G24339"/>
</dbReference>
<proteinExistence type="predicted"/>
<keyword evidence="5" id="KW-1185">Reference proteome</keyword>
<keyword evidence="2" id="KW-0472">Membrane</keyword>
<keyword evidence="3" id="KW-0732">Signal</keyword>
<keyword evidence="2" id="KW-1133">Transmembrane helix</keyword>